<dbReference type="InterPro" id="IPR008847">
    <property type="entry name" value="Suf"/>
</dbReference>
<comment type="subcellular location">
    <subcellularLocation>
        <location evidence="1">Nucleus</location>
    </subcellularLocation>
</comment>
<dbReference type="EMBL" id="AGSI01000017">
    <property type="protein sequence ID" value="EIE19849.1"/>
    <property type="molecule type" value="Genomic_DNA"/>
</dbReference>
<evidence type="ECO:0000256" key="1">
    <source>
        <dbReference type="ARBA" id="ARBA00004123"/>
    </source>
</evidence>
<organism evidence="5 6">
    <name type="scientific">Coccomyxa subellipsoidea (strain C-169)</name>
    <name type="common">Green microalga</name>
    <dbReference type="NCBI Taxonomy" id="574566"/>
    <lineage>
        <taxon>Eukaryota</taxon>
        <taxon>Viridiplantae</taxon>
        <taxon>Chlorophyta</taxon>
        <taxon>core chlorophytes</taxon>
        <taxon>Trebouxiophyceae</taxon>
        <taxon>Trebouxiophyceae incertae sedis</taxon>
        <taxon>Coccomyxaceae</taxon>
        <taxon>Coccomyxa</taxon>
        <taxon>Coccomyxa subellipsoidea</taxon>
    </lineage>
</organism>
<dbReference type="OrthoDB" id="26282at2759"/>
<feature type="domain" description="Suppressor of forked" evidence="4">
    <location>
        <begin position="213"/>
        <end position="443"/>
    </location>
</feature>
<gene>
    <name evidence="5" type="ORF">COCSUDRAFT_2050</name>
</gene>
<keyword evidence="3" id="KW-0539">Nucleus</keyword>
<dbReference type="AlphaFoldDB" id="I0YN80"/>
<dbReference type="Gene3D" id="1.25.40.1040">
    <property type="match status" value="1"/>
</dbReference>
<feature type="non-terminal residue" evidence="5">
    <location>
        <position position="444"/>
    </location>
</feature>
<dbReference type="Proteomes" id="UP000007264">
    <property type="component" value="Unassembled WGS sequence"/>
</dbReference>
<dbReference type="InterPro" id="IPR011990">
    <property type="entry name" value="TPR-like_helical_dom_sf"/>
</dbReference>
<dbReference type="STRING" id="574566.I0YN80"/>
<keyword evidence="2" id="KW-0677">Repeat</keyword>
<dbReference type="GO" id="GO:0031124">
    <property type="term" value="P:mRNA 3'-end processing"/>
    <property type="evidence" value="ECO:0007669"/>
    <property type="project" value="InterPro"/>
</dbReference>
<dbReference type="Pfam" id="PF05843">
    <property type="entry name" value="Suf"/>
    <property type="match status" value="2"/>
</dbReference>
<feature type="domain" description="Suppressor of forked" evidence="4">
    <location>
        <begin position="4"/>
        <end position="199"/>
    </location>
</feature>
<dbReference type="eggNOG" id="KOG1914">
    <property type="taxonomic scope" value="Eukaryota"/>
</dbReference>
<dbReference type="InterPro" id="IPR003107">
    <property type="entry name" value="HAT"/>
</dbReference>
<dbReference type="GeneID" id="17037823"/>
<evidence type="ECO:0000313" key="6">
    <source>
        <dbReference type="Proteomes" id="UP000007264"/>
    </source>
</evidence>
<dbReference type="GO" id="GO:0005634">
    <property type="term" value="C:nucleus"/>
    <property type="evidence" value="ECO:0007669"/>
    <property type="project" value="UniProtKB-SubCell"/>
</dbReference>
<reference evidence="5 6" key="1">
    <citation type="journal article" date="2012" name="Genome Biol.">
        <title>The genome of the polar eukaryotic microalga coccomyxa subellipsoidea reveals traits of cold adaptation.</title>
        <authorList>
            <person name="Blanc G."/>
            <person name="Agarkova I."/>
            <person name="Grimwood J."/>
            <person name="Kuo A."/>
            <person name="Brueggeman A."/>
            <person name="Dunigan D."/>
            <person name="Gurnon J."/>
            <person name="Ladunga I."/>
            <person name="Lindquist E."/>
            <person name="Lucas S."/>
            <person name="Pangilinan J."/>
            <person name="Proschold T."/>
            <person name="Salamov A."/>
            <person name="Schmutz J."/>
            <person name="Weeks D."/>
            <person name="Yamada T."/>
            <person name="Claverie J.M."/>
            <person name="Grigoriev I."/>
            <person name="Van Etten J."/>
            <person name="Lomsadze A."/>
            <person name="Borodovsky M."/>
        </authorList>
    </citation>
    <scope>NUCLEOTIDE SEQUENCE [LARGE SCALE GENOMIC DNA]</scope>
    <source>
        <strain evidence="5 6">C-169</strain>
    </source>
</reference>
<dbReference type="PANTHER" id="PTHR19980">
    <property type="entry name" value="RNA CLEAVAGE STIMULATION FACTOR"/>
    <property type="match status" value="1"/>
</dbReference>
<evidence type="ECO:0000256" key="2">
    <source>
        <dbReference type="ARBA" id="ARBA00022737"/>
    </source>
</evidence>
<dbReference type="KEGG" id="csl:COCSUDRAFT_2050"/>
<evidence type="ECO:0000259" key="4">
    <source>
        <dbReference type="Pfam" id="PF05843"/>
    </source>
</evidence>
<proteinExistence type="predicted"/>
<keyword evidence="6" id="KW-1185">Reference proteome</keyword>
<evidence type="ECO:0000313" key="5">
    <source>
        <dbReference type="EMBL" id="EIE19849.1"/>
    </source>
</evidence>
<dbReference type="PANTHER" id="PTHR19980:SF0">
    <property type="entry name" value="CLEAVAGE STIMULATION FACTOR SUBUNIT 3"/>
    <property type="match status" value="1"/>
</dbReference>
<protein>
    <submittedName>
        <fullName evidence="5">Suf-domain-containing protein</fullName>
    </submittedName>
</protein>
<dbReference type="SMART" id="SM00386">
    <property type="entry name" value="HAT"/>
    <property type="match status" value="6"/>
</dbReference>
<dbReference type="RefSeq" id="XP_005644393.1">
    <property type="nucleotide sequence ID" value="XM_005644336.1"/>
</dbReference>
<comment type="caution">
    <text evidence="5">The sequence shown here is derived from an EMBL/GenBank/DDBJ whole genome shotgun (WGS) entry which is preliminary data.</text>
</comment>
<evidence type="ECO:0000256" key="3">
    <source>
        <dbReference type="ARBA" id="ARBA00023242"/>
    </source>
</evidence>
<sequence length="444" mass="49845">LLAEQKAVLEEFLEIFPTAALYWQRYAEAEIRAGNVSGAKSVFSRCLLTCLSVDLWRTYLRFIKQACRTTYQYISLQHYWQHRSDAPRGPDGMDEVRKAFEFTLDKIGADIGAGPLWQEYIAFLQGPPVNSPAFLTLFSGGVAGQEDTQRFTLVRRAYQRALVVPCASLEALWRSYEQFEQSGSNKALARRILDEQRPSIKGINRCAGMGGLAQASQASAWRDYIMWERQNGQRLDGPLLATRVALAYEQALMPLRHFPEVWLEFARWQAAEGGSGPAAAASVLGQGRKALFSCLLLHFAAADLEESRGSTEAARRVYEDLVAGLVPKEDAPPDQAASPQLSPELGGLAWVQYMRWSRRAESVNASRKLFVRCRKWPECPWQVYAANALMEWQSERSDKIPRNIFELGLKAFLGEAGYVLAYADWLLSIGDADNAKQLFERALA</sequence>
<name>I0YN80_COCSC</name>
<dbReference type="InterPro" id="IPR045243">
    <property type="entry name" value="Rna14-like"/>
</dbReference>
<accession>I0YN80</accession>
<feature type="non-terminal residue" evidence="5">
    <location>
        <position position="1"/>
    </location>
</feature>
<dbReference type="SUPFAM" id="SSF48452">
    <property type="entry name" value="TPR-like"/>
    <property type="match status" value="1"/>
</dbReference>
<dbReference type="GO" id="GO:0003729">
    <property type="term" value="F:mRNA binding"/>
    <property type="evidence" value="ECO:0007669"/>
    <property type="project" value="TreeGrafter"/>
</dbReference>